<reference evidence="2 3" key="1">
    <citation type="journal article" date="2017" name="Genome Announc.">
        <title>Draft Genome Sequence of Agrobacterium tumefaciens Biovar 1 Strain 186, Isolated from Walnut.</title>
        <authorList>
            <person name="Poret-Peterson A.T."/>
            <person name="Bhatnagar S."/>
            <person name="McClean A.E."/>
            <person name="Kluepfel D.A."/>
        </authorList>
    </citation>
    <scope>NUCLEOTIDE SEQUENCE [LARGE SCALE GENOMIC DNA]</scope>
    <source>
        <strain evidence="2 3">186</strain>
    </source>
</reference>
<accession>A0AAP9IRU2</accession>
<evidence type="ECO:0000313" key="2">
    <source>
        <dbReference type="EMBL" id="QHW12014.1"/>
    </source>
</evidence>
<dbReference type="Proteomes" id="UP000222296">
    <property type="component" value="Plasmid pAt"/>
</dbReference>
<feature type="region of interest" description="Disordered" evidence="1">
    <location>
        <begin position="1"/>
        <end position="28"/>
    </location>
</feature>
<evidence type="ECO:0000256" key="1">
    <source>
        <dbReference type="SAM" id="MobiDB-lite"/>
    </source>
</evidence>
<name>A0AAP9IRU2_AGRTU</name>
<organism evidence="2 3">
    <name type="scientific">Agrobacterium tumefaciens</name>
    <dbReference type="NCBI Taxonomy" id="358"/>
    <lineage>
        <taxon>Bacteria</taxon>
        <taxon>Pseudomonadati</taxon>
        <taxon>Pseudomonadota</taxon>
        <taxon>Alphaproteobacteria</taxon>
        <taxon>Hyphomicrobiales</taxon>
        <taxon>Rhizobiaceae</taxon>
        <taxon>Rhizobium/Agrobacterium group</taxon>
        <taxon>Agrobacterium</taxon>
        <taxon>Agrobacterium tumefaciens complex</taxon>
    </lineage>
</organism>
<proteinExistence type="predicted"/>
<sequence>MFMGNPVESGKGLARPDALQAPADRPFPAPLSLQALDATGAPPSAGRKLQIFECRNTGDRHGVQDGVAAGRDPTGRFLGRQLMDMDEMSLGRGALTLEGVAVLEDVEGIARARPNKRWRSRRAERPGTGD</sequence>
<keyword evidence="2" id="KW-0614">Plasmid</keyword>
<dbReference type="RefSeq" id="WP_163118016.1">
    <property type="nucleotide sequence ID" value="NZ_CP042276.1"/>
</dbReference>
<protein>
    <submittedName>
        <fullName evidence="2">Uncharacterized protein</fullName>
    </submittedName>
</protein>
<gene>
    <name evidence="2" type="ORF">CG010_28085</name>
</gene>
<geneLocation type="plasmid" evidence="3">
    <name>pat</name>
</geneLocation>
<evidence type="ECO:0000313" key="3">
    <source>
        <dbReference type="Proteomes" id="UP000222296"/>
    </source>
</evidence>
<dbReference type="EMBL" id="CP042276">
    <property type="protein sequence ID" value="QHW12014.1"/>
    <property type="molecule type" value="Genomic_DNA"/>
</dbReference>
<dbReference type="AlphaFoldDB" id="A0AAP9IRU2"/>